<keyword evidence="4" id="KW-0156">Chromatin regulator</keyword>
<evidence type="ECO:0000256" key="3">
    <source>
        <dbReference type="ARBA" id="ARBA00019132"/>
    </source>
</evidence>
<evidence type="ECO:0000256" key="9">
    <source>
        <dbReference type="SAM" id="Coils"/>
    </source>
</evidence>
<evidence type="ECO:0000256" key="6">
    <source>
        <dbReference type="ARBA" id="ARBA00023163"/>
    </source>
</evidence>
<evidence type="ECO:0000313" key="13">
    <source>
        <dbReference type="Proteomes" id="UP001172684"/>
    </source>
</evidence>
<feature type="compositionally biased region" description="Low complexity" evidence="10">
    <location>
        <begin position="578"/>
        <end position="587"/>
    </location>
</feature>
<organism evidence="12 13">
    <name type="scientific">Coniosporium apollinis</name>
    <dbReference type="NCBI Taxonomy" id="61459"/>
    <lineage>
        <taxon>Eukaryota</taxon>
        <taxon>Fungi</taxon>
        <taxon>Dikarya</taxon>
        <taxon>Ascomycota</taxon>
        <taxon>Pezizomycotina</taxon>
        <taxon>Dothideomycetes</taxon>
        <taxon>Dothideomycetes incertae sedis</taxon>
        <taxon>Coniosporium</taxon>
    </lineage>
</organism>
<dbReference type="Gene3D" id="1.10.10.60">
    <property type="entry name" value="Homeodomain-like"/>
    <property type="match status" value="1"/>
</dbReference>
<reference evidence="12" key="1">
    <citation type="submission" date="2022-10" db="EMBL/GenBank/DDBJ databases">
        <title>Culturing micro-colonial fungi from biological soil crusts in the Mojave desert and describing Neophaeococcomyces mojavensis, and introducing the new genera and species Taxawa tesnikishii.</title>
        <authorList>
            <person name="Kurbessoian T."/>
            <person name="Stajich J.E."/>
        </authorList>
    </citation>
    <scope>NUCLEOTIDE SEQUENCE</scope>
    <source>
        <strain evidence="12">TK_1</strain>
    </source>
</reference>
<comment type="similarity">
    <text evidence="2">Belongs to the SWC4 family.</text>
</comment>
<dbReference type="Proteomes" id="UP001172684">
    <property type="component" value="Unassembled WGS sequence"/>
</dbReference>
<feature type="coiled-coil region" evidence="9">
    <location>
        <begin position="276"/>
        <end position="303"/>
    </location>
</feature>
<evidence type="ECO:0000256" key="1">
    <source>
        <dbReference type="ARBA" id="ARBA00004123"/>
    </source>
</evidence>
<feature type="region of interest" description="Disordered" evidence="10">
    <location>
        <begin position="505"/>
        <end position="594"/>
    </location>
</feature>
<feature type="compositionally biased region" description="Low complexity" evidence="10">
    <location>
        <begin position="531"/>
        <end position="545"/>
    </location>
</feature>
<feature type="compositionally biased region" description="Low complexity" evidence="10">
    <location>
        <begin position="557"/>
        <end position="568"/>
    </location>
</feature>
<feature type="compositionally biased region" description="Basic and acidic residues" evidence="10">
    <location>
        <begin position="513"/>
        <end position="527"/>
    </location>
</feature>
<evidence type="ECO:0000256" key="7">
    <source>
        <dbReference type="ARBA" id="ARBA00023242"/>
    </source>
</evidence>
<evidence type="ECO:0000256" key="4">
    <source>
        <dbReference type="ARBA" id="ARBA00022853"/>
    </source>
</evidence>
<comment type="caution">
    <text evidence="12">The sequence shown here is derived from an EMBL/GenBank/DDBJ whole genome shotgun (WGS) entry which is preliminary data.</text>
</comment>
<evidence type="ECO:0000256" key="2">
    <source>
        <dbReference type="ARBA" id="ARBA00006918"/>
    </source>
</evidence>
<dbReference type="InterPro" id="IPR027109">
    <property type="entry name" value="Swc4/Dmap1"/>
</dbReference>
<dbReference type="EMBL" id="JAPDRL010000067">
    <property type="protein sequence ID" value="KAJ9660235.1"/>
    <property type="molecule type" value="Genomic_DNA"/>
</dbReference>
<accession>A0ABQ9NRX9</accession>
<dbReference type="InterPro" id="IPR032563">
    <property type="entry name" value="DAMP1_SANT-like"/>
</dbReference>
<feature type="compositionally biased region" description="Basic and acidic residues" evidence="10">
    <location>
        <begin position="106"/>
        <end position="116"/>
    </location>
</feature>
<feature type="region of interest" description="Disordered" evidence="10">
    <location>
        <begin position="106"/>
        <end position="126"/>
    </location>
</feature>
<evidence type="ECO:0000256" key="8">
    <source>
        <dbReference type="ARBA" id="ARBA00025264"/>
    </source>
</evidence>
<gene>
    <name evidence="12" type="primary">SWC4</name>
    <name evidence="12" type="ORF">H2201_006981</name>
</gene>
<evidence type="ECO:0000256" key="5">
    <source>
        <dbReference type="ARBA" id="ARBA00023015"/>
    </source>
</evidence>
<keyword evidence="9" id="KW-0175">Coiled coil</keyword>
<feature type="region of interest" description="Disordered" evidence="10">
    <location>
        <begin position="1"/>
        <end position="40"/>
    </location>
</feature>
<feature type="domain" description="Myb-like" evidence="11">
    <location>
        <begin position="153"/>
        <end position="225"/>
    </location>
</feature>
<proteinExistence type="inferred from homology"/>
<feature type="region of interest" description="Disordered" evidence="10">
    <location>
        <begin position="185"/>
        <end position="213"/>
    </location>
</feature>
<dbReference type="Pfam" id="PF16282">
    <property type="entry name" value="SANT_DAMP1_like"/>
    <property type="match status" value="1"/>
</dbReference>
<evidence type="ECO:0000259" key="11">
    <source>
        <dbReference type="SMART" id="SM00717"/>
    </source>
</evidence>
<evidence type="ECO:0000256" key="10">
    <source>
        <dbReference type="SAM" id="MobiDB-lite"/>
    </source>
</evidence>
<name>A0ABQ9NRX9_9PEZI</name>
<keyword evidence="7" id="KW-0539">Nucleus</keyword>
<dbReference type="PANTHER" id="PTHR12855:SF10">
    <property type="entry name" value="DNA METHYLTRANSFERASE 1-ASSOCIATED PROTEIN 1"/>
    <property type="match status" value="1"/>
</dbReference>
<sequence>MASRRDVDDILGLDATPKPVPPLQRQKTVQKTQQRRKGGIARELADLHGDRDQAPVVIQDESKAYRGKKLIDKKPVQRWAWTPFVNSARSDGLVLRHWKKAKLSHKPVEGSEDTKETYASTEPEVEEDSAFAKYNIQIETPQYTDEQYEAHLRNDDWSKEETDYLCQQVKAYYQRWPVIADRYDFQPSQPSQESETPEAAATPPKTPKRRSMEDLKQRYYQISAICMTLQTPVSRMNPSEFNLHETLSKFSAAHETTRKKYAESLLRRSADEIKEEEFLLAELQRIALNYKKLETERQEIRQRLEGPQTSGNTSVAQYSTSPGLQLLFTQLITADRAKKRGRLSLNMGDMIGTPNGAQTPVSGGGPAHRDSISVAAGSAQQKKGSVPQAAAATPTNGPAKQLSPRQAARFGYSTHERLTSGVTFRLDKLLKIRQAKSTIQTQKIAAALAELKVPELLPLPTERVCDALERLVGTIVKLLDVRKVLEKEEAELKVAEETQKALEGNLEGQAQQMEKEQSEAIDPREGEDGADGVAATANGANGEADANGDEDVKMEEASSSGARPPSSGTGQAGHKRSASVMSSASNKSNKRLRK</sequence>
<comment type="function">
    <text evidence="8">Component of the SWR1 complex which mediates the ATP-dependent exchange of histone H2A for the H2A variant HZT1 leading to transcriptional regulation of selected genes by chromatin remodeling. Component of the NuA4 histone acetyltransferase complex which is involved in transcriptional activation of selected genes principally by acetylation of nucleosomal histone H4 and H2A. The NuA4 complex is also involved in DNA repair.</text>
</comment>
<keyword evidence="13" id="KW-1185">Reference proteome</keyword>
<keyword evidence="6" id="KW-0804">Transcription</keyword>
<comment type="subcellular location">
    <subcellularLocation>
        <location evidence="1">Nucleus</location>
    </subcellularLocation>
</comment>
<protein>
    <recommendedName>
        <fullName evidence="3">SWR1-complex protein 4</fullName>
    </recommendedName>
</protein>
<evidence type="ECO:0000313" key="12">
    <source>
        <dbReference type="EMBL" id="KAJ9660235.1"/>
    </source>
</evidence>
<feature type="region of interest" description="Disordered" evidence="10">
    <location>
        <begin position="350"/>
        <end position="405"/>
    </location>
</feature>
<dbReference type="PANTHER" id="PTHR12855">
    <property type="entry name" value="DNA METHYLTRANSFERASE 1-ASSOCIATED PROTEIN 1 FAMILY MEMBER"/>
    <property type="match status" value="1"/>
</dbReference>
<dbReference type="InterPro" id="IPR001005">
    <property type="entry name" value="SANT/Myb"/>
</dbReference>
<keyword evidence="5" id="KW-0805">Transcription regulation</keyword>
<dbReference type="SMART" id="SM00717">
    <property type="entry name" value="SANT"/>
    <property type="match status" value="1"/>
</dbReference>